<dbReference type="EMBL" id="REFV01000020">
    <property type="protein sequence ID" value="RMB56217.1"/>
    <property type="molecule type" value="Genomic_DNA"/>
</dbReference>
<dbReference type="Proteomes" id="UP000281985">
    <property type="component" value="Unassembled WGS sequence"/>
</dbReference>
<evidence type="ECO:0000313" key="3">
    <source>
        <dbReference type="Proteomes" id="UP000281985"/>
    </source>
</evidence>
<evidence type="ECO:0000256" key="1">
    <source>
        <dbReference type="SAM" id="SignalP"/>
    </source>
</evidence>
<keyword evidence="1" id="KW-0732">Signal</keyword>
<organism evidence="2 3">
    <name type="scientific">Dokdonia sinensis</name>
    <dbReference type="NCBI Taxonomy" id="2479847"/>
    <lineage>
        <taxon>Bacteria</taxon>
        <taxon>Pseudomonadati</taxon>
        <taxon>Bacteroidota</taxon>
        <taxon>Flavobacteriia</taxon>
        <taxon>Flavobacteriales</taxon>
        <taxon>Flavobacteriaceae</taxon>
        <taxon>Dokdonia</taxon>
    </lineage>
</organism>
<dbReference type="OrthoDB" id="1199048at2"/>
<gene>
    <name evidence="2" type="ORF">EAX61_15280</name>
</gene>
<sequence>MRPQHIFVFFISLYFGLYSCAVQAQDARPQDSIPTKTDYYGLRVGIDLSKLVRSGLDDDYTGFEVAGDFRITKKHYLAAEIGNEQRTTDLPNLNSTASGSYIKAGFNYNAYENWFGMNNLIYAGVRGGFSTFNQELNSYTIYTTNPLFGDDIRTDSREFNDLNATWLEFHLGVQVELFHNLYLGANVQLKRSITIKEPDGFEVLHIPGFGKTTDESAFAVGYGYSLSYLIPIFKK</sequence>
<keyword evidence="3" id="KW-1185">Reference proteome</keyword>
<feature type="signal peptide" evidence="1">
    <location>
        <begin position="1"/>
        <end position="24"/>
    </location>
</feature>
<dbReference type="InterPro" id="IPR046111">
    <property type="entry name" value="DUF6048"/>
</dbReference>
<dbReference type="PROSITE" id="PS51257">
    <property type="entry name" value="PROKAR_LIPOPROTEIN"/>
    <property type="match status" value="1"/>
</dbReference>
<protein>
    <recommendedName>
        <fullName evidence="4">Outer membrane protein beta-barrel domain-containing protein</fullName>
    </recommendedName>
</protein>
<feature type="chain" id="PRO_5018027359" description="Outer membrane protein beta-barrel domain-containing protein" evidence="1">
    <location>
        <begin position="25"/>
        <end position="235"/>
    </location>
</feature>
<evidence type="ECO:0008006" key="4">
    <source>
        <dbReference type="Google" id="ProtNLM"/>
    </source>
</evidence>
<reference evidence="2 3" key="1">
    <citation type="submission" date="2018-10" db="EMBL/GenBank/DDBJ databases">
        <title>Dokdonia luteus sp. nov., isolated from sea water.</title>
        <authorList>
            <person name="Zhou L.Y."/>
            <person name="Du Z.J."/>
        </authorList>
    </citation>
    <scope>NUCLEOTIDE SEQUENCE [LARGE SCALE GENOMIC DNA]</scope>
    <source>
        <strain evidence="2 3">SH27</strain>
    </source>
</reference>
<dbReference type="Pfam" id="PF19515">
    <property type="entry name" value="DUF6048"/>
    <property type="match status" value="1"/>
</dbReference>
<name>A0A3M0FW70_9FLAO</name>
<comment type="caution">
    <text evidence="2">The sequence shown here is derived from an EMBL/GenBank/DDBJ whole genome shotgun (WGS) entry which is preliminary data.</text>
</comment>
<dbReference type="RefSeq" id="WP_121918582.1">
    <property type="nucleotide sequence ID" value="NZ_REFV01000020.1"/>
</dbReference>
<evidence type="ECO:0000313" key="2">
    <source>
        <dbReference type="EMBL" id="RMB56217.1"/>
    </source>
</evidence>
<proteinExistence type="predicted"/>
<accession>A0A3M0FW70</accession>
<dbReference type="AlphaFoldDB" id="A0A3M0FW70"/>